<name>A0A7G8Z9C1_9HYME</name>
<dbReference type="GO" id="GO:0004984">
    <property type="term" value="F:olfactory receptor activity"/>
    <property type="evidence" value="ECO:0007669"/>
    <property type="project" value="InterPro"/>
</dbReference>
<feature type="transmembrane region" description="Helical" evidence="10">
    <location>
        <begin position="177"/>
        <end position="196"/>
    </location>
</feature>
<dbReference type="PANTHER" id="PTHR21137:SF35">
    <property type="entry name" value="ODORANT RECEPTOR 19A-RELATED"/>
    <property type="match status" value="1"/>
</dbReference>
<accession>A0A7G8Z9C1</accession>
<dbReference type="EMBL" id="MT671042">
    <property type="protein sequence ID" value="QNL15046.1"/>
    <property type="molecule type" value="mRNA"/>
</dbReference>
<evidence type="ECO:0000256" key="6">
    <source>
        <dbReference type="ARBA" id="ARBA00022989"/>
    </source>
</evidence>
<dbReference type="GO" id="GO:0005549">
    <property type="term" value="F:odorant binding"/>
    <property type="evidence" value="ECO:0007669"/>
    <property type="project" value="InterPro"/>
</dbReference>
<dbReference type="InterPro" id="IPR004117">
    <property type="entry name" value="7tm6_olfct_rcpt"/>
</dbReference>
<keyword evidence="6 10" id="KW-1133">Transmembrane helix</keyword>
<evidence type="ECO:0000256" key="4">
    <source>
        <dbReference type="ARBA" id="ARBA00022692"/>
    </source>
</evidence>
<evidence type="ECO:0000256" key="3">
    <source>
        <dbReference type="ARBA" id="ARBA00022606"/>
    </source>
</evidence>
<keyword evidence="7 10" id="KW-0472">Membrane</keyword>
<keyword evidence="9" id="KW-0807">Transducer</keyword>
<dbReference type="AlphaFoldDB" id="A0A7G8Z9C1"/>
<keyword evidence="3" id="KW-0716">Sensory transduction</keyword>
<dbReference type="Pfam" id="PF02949">
    <property type="entry name" value="7tm_6"/>
    <property type="match status" value="1"/>
</dbReference>
<evidence type="ECO:0000256" key="9">
    <source>
        <dbReference type="ARBA" id="ARBA00023224"/>
    </source>
</evidence>
<evidence type="ECO:0000256" key="7">
    <source>
        <dbReference type="ARBA" id="ARBA00023136"/>
    </source>
</evidence>
<organism evidence="11">
    <name type="scientific">Aulacocentrum confusum</name>
    <dbReference type="NCBI Taxonomy" id="2767324"/>
    <lineage>
        <taxon>Eukaryota</taxon>
        <taxon>Metazoa</taxon>
        <taxon>Ecdysozoa</taxon>
        <taxon>Arthropoda</taxon>
        <taxon>Hexapoda</taxon>
        <taxon>Insecta</taxon>
        <taxon>Pterygota</taxon>
        <taxon>Neoptera</taxon>
        <taxon>Endopterygota</taxon>
        <taxon>Hymenoptera</taxon>
        <taxon>Apocrita</taxon>
        <taxon>Ichneumonoidea</taxon>
        <taxon>Braconidae</taxon>
        <taxon>Macrocentrinae</taxon>
        <taxon>Aulacocentrum</taxon>
    </lineage>
</organism>
<comment type="subcellular location">
    <subcellularLocation>
        <location evidence="1">Cell membrane</location>
        <topology evidence="1">Multi-pass membrane protein</topology>
    </subcellularLocation>
</comment>
<feature type="transmembrane region" description="Helical" evidence="10">
    <location>
        <begin position="42"/>
        <end position="64"/>
    </location>
</feature>
<sequence length="203" mass="24050">MIINRQRVYDLHQMLDIHFDKLLQDLNLSKNLLNGVTIFRRLAWTLTFFICLTCGIYVLTPLIFTMYQHLHHIHPIKYILVYPGIYPWDIQPNGFLYKLHYLCESIPNIALICVTAGVDSLFTLHIFQMIGRLREMSFRIIHTNPENYLLTVRECVEEHEILIKCCDLLQKVYGPMILWIMVTNAVILCSITFQFTQVHYFKL</sequence>
<evidence type="ECO:0000256" key="8">
    <source>
        <dbReference type="ARBA" id="ARBA00023170"/>
    </source>
</evidence>
<feature type="transmembrane region" description="Helical" evidence="10">
    <location>
        <begin position="106"/>
        <end position="127"/>
    </location>
</feature>
<evidence type="ECO:0000313" key="11">
    <source>
        <dbReference type="EMBL" id="QNL15046.1"/>
    </source>
</evidence>
<keyword evidence="4 10" id="KW-0812">Transmembrane</keyword>
<gene>
    <name evidence="11" type="primary">OR102</name>
</gene>
<protein>
    <submittedName>
        <fullName evidence="11">Olfactory receptor 102</fullName>
    </submittedName>
</protein>
<dbReference type="GO" id="GO:0007165">
    <property type="term" value="P:signal transduction"/>
    <property type="evidence" value="ECO:0007669"/>
    <property type="project" value="UniProtKB-KW"/>
</dbReference>
<keyword evidence="2" id="KW-1003">Cell membrane</keyword>
<proteinExistence type="evidence at transcript level"/>
<dbReference type="GO" id="GO:0005886">
    <property type="term" value="C:plasma membrane"/>
    <property type="evidence" value="ECO:0007669"/>
    <property type="project" value="UniProtKB-SubCell"/>
</dbReference>
<evidence type="ECO:0000256" key="10">
    <source>
        <dbReference type="SAM" id="Phobius"/>
    </source>
</evidence>
<evidence type="ECO:0000256" key="2">
    <source>
        <dbReference type="ARBA" id="ARBA00022475"/>
    </source>
</evidence>
<keyword evidence="5" id="KW-0552">Olfaction</keyword>
<keyword evidence="8 11" id="KW-0675">Receptor</keyword>
<evidence type="ECO:0000256" key="1">
    <source>
        <dbReference type="ARBA" id="ARBA00004651"/>
    </source>
</evidence>
<dbReference type="PANTHER" id="PTHR21137">
    <property type="entry name" value="ODORANT RECEPTOR"/>
    <property type="match status" value="1"/>
</dbReference>
<reference evidence="11" key="1">
    <citation type="submission" date="2020-06" db="EMBL/GenBank/DDBJ databases">
        <authorList>
            <person name="Sheng S."/>
        </authorList>
    </citation>
    <scope>NUCLEOTIDE SEQUENCE</scope>
    <source>
        <tissue evidence="11">Antenna</tissue>
    </source>
</reference>
<evidence type="ECO:0000256" key="5">
    <source>
        <dbReference type="ARBA" id="ARBA00022725"/>
    </source>
</evidence>